<dbReference type="Gene3D" id="2.120.10.30">
    <property type="entry name" value="TolB, C-terminal domain"/>
    <property type="match status" value="1"/>
</dbReference>
<evidence type="ECO:0000256" key="2">
    <source>
        <dbReference type="ARBA" id="ARBA00022553"/>
    </source>
</evidence>
<keyword evidence="4" id="KW-0812">Transmembrane</keyword>
<feature type="transmembrane region" description="Helical" evidence="4">
    <location>
        <begin position="7"/>
        <end position="26"/>
    </location>
</feature>
<keyword evidence="2" id="KW-0597">Phosphoprotein</keyword>
<keyword evidence="4" id="KW-1133">Transmembrane helix</keyword>
<keyword evidence="4" id="KW-0472">Membrane</keyword>
<dbReference type="Pfam" id="PF03088">
    <property type="entry name" value="Str_synth"/>
    <property type="match status" value="1"/>
</dbReference>
<feature type="domain" description="Strictosidine synthase conserved region" evidence="5">
    <location>
        <begin position="162"/>
        <end position="248"/>
    </location>
</feature>
<dbReference type="PANTHER" id="PTHR10426:SF88">
    <property type="entry name" value="ADIPOCYTE PLASMA MEMBRANE-ASSOCIATED PROTEIN HEMOMUCIN-RELATED"/>
    <property type="match status" value="1"/>
</dbReference>
<keyword evidence="3" id="KW-0325">Glycoprotein</keyword>
<dbReference type="EMBL" id="CAXIEN010000121">
    <property type="protein sequence ID" value="CAL1279388.1"/>
    <property type="molecule type" value="Genomic_DNA"/>
</dbReference>
<dbReference type="InterPro" id="IPR011042">
    <property type="entry name" value="6-blade_b-propeller_TolB-like"/>
</dbReference>
<gene>
    <name evidence="6" type="ORF">LARSCL_LOCUS10331</name>
</gene>
<sequence length="399" mass="45076">MKLWIGNIILISLAFYLFFMYSPFLVDIQVNPYSNPFRDFIGPLEENNRLSEADRLFIGELGGPESIVFHEGYLYTGLQDGRIVKIKDGKITTVARTGTACVLPLEGRKCGRPLGMRKGKDGLLYFCDAYYGIFTMNFTTGALNNILPSNVQVGGQEFKFLDDLDIDDKGNIYFTDATTKWDLSTFSYIMLENEAGGRVIRHNIHSGETEVLAKGLHFPNGIQLSKDGKSLLVCEVTNRRILRLYIKGAEKGKLEVFADALPAEPDNIRPSSSGGYWVAFGSARNSSNPLIPDRLSEYTNLKRFYGRIHIFFSDLLVKLSEFVDNFAFKAFAYRLHRGEVMFSLFNQHAIAIEFDAKGQILRSFHSPDGKFPFISEVKEQDGYLYIGSFVNPYLGRLQL</sequence>
<organism evidence="6 7">
    <name type="scientific">Larinioides sclopetarius</name>
    <dbReference type="NCBI Taxonomy" id="280406"/>
    <lineage>
        <taxon>Eukaryota</taxon>
        <taxon>Metazoa</taxon>
        <taxon>Ecdysozoa</taxon>
        <taxon>Arthropoda</taxon>
        <taxon>Chelicerata</taxon>
        <taxon>Arachnida</taxon>
        <taxon>Araneae</taxon>
        <taxon>Araneomorphae</taxon>
        <taxon>Entelegynae</taxon>
        <taxon>Araneoidea</taxon>
        <taxon>Araneidae</taxon>
        <taxon>Larinioides</taxon>
    </lineage>
</organism>
<evidence type="ECO:0000256" key="3">
    <source>
        <dbReference type="ARBA" id="ARBA00023180"/>
    </source>
</evidence>
<dbReference type="Pfam" id="PF20067">
    <property type="entry name" value="SSL_N"/>
    <property type="match status" value="1"/>
</dbReference>
<name>A0AAV2A5V4_9ARAC</name>
<accession>A0AAV2A5V4</accession>
<evidence type="ECO:0000259" key="5">
    <source>
        <dbReference type="Pfam" id="PF03088"/>
    </source>
</evidence>
<comment type="caution">
    <text evidence="6">The sequence shown here is derived from an EMBL/GenBank/DDBJ whole genome shotgun (WGS) entry which is preliminary data.</text>
</comment>
<dbReference type="GO" id="GO:0012505">
    <property type="term" value="C:endomembrane system"/>
    <property type="evidence" value="ECO:0007669"/>
    <property type="project" value="TreeGrafter"/>
</dbReference>
<evidence type="ECO:0000256" key="1">
    <source>
        <dbReference type="ARBA" id="ARBA00009191"/>
    </source>
</evidence>
<comment type="similarity">
    <text evidence="1">Belongs to the strictosidine synthase family.</text>
</comment>
<dbReference type="PANTHER" id="PTHR10426">
    <property type="entry name" value="STRICTOSIDINE SYNTHASE-RELATED"/>
    <property type="match status" value="1"/>
</dbReference>
<protein>
    <recommendedName>
        <fullName evidence="5">Strictosidine synthase conserved region domain-containing protein</fullName>
    </recommendedName>
</protein>
<dbReference type="AlphaFoldDB" id="A0AAV2A5V4"/>
<reference evidence="6 7" key="1">
    <citation type="submission" date="2024-04" db="EMBL/GenBank/DDBJ databases">
        <authorList>
            <person name="Rising A."/>
            <person name="Reimegard J."/>
            <person name="Sonavane S."/>
            <person name="Akerstrom W."/>
            <person name="Nylinder S."/>
            <person name="Hedman E."/>
            <person name="Kallberg Y."/>
        </authorList>
    </citation>
    <scope>NUCLEOTIDE SEQUENCE [LARGE SCALE GENOMIC DNA]</scope>
</reference>
<dbReference type="SUPFAM" id="SSF63829">
    <property type="entry name" value="Calcium-dependent phosphotriesterase"/>
    <property type="match status" value="1"/>
</dbReference>
<keyword evidence="7" id="KW-1185">Reference proteome</keyword>
<dbReference type="GO" id="GO:0016787">
    <property type="term" value="F:hydrolase activity"/>
    <property type="evidence" value="ECO:0007669"/>
    <property type="project" value="TreeGrafter"/>
</dbReference>
<evidence type="ECO:0000313" key="7">
    <source>
        <dbReference type="Proteomes" id="UP001497382"/>
    </source>
</evidence>
<evidence type="ECO:0000313" key="6">
    <source>
        <dbReference type="EMBL" id="CAL1279388.1"/>
    </source>
</evidence>
<dbReference type="Proteomes" id="UP001497382">
    <property type="component" value="Unassembled WGS sequence"/>
</dbReference>
<dbReference type="InterPro" id="IPR018119">
    <property type="entry name" value="Strictosidine_synth_cons-reg"/>
</dbReference>
<evidence type="ECO:0000256" key="4">
    <source>
        <dbReference type="SAM" id="Phobius"/>
    </source>
</evidence>
<proteinExistence type="inferred from homology"/>